<dbReference type="HOGENOM" id="CLU_027938_4_0_11"/>
<dbReference type="OrthoDB" id="9808424at2"/>
<sequence>MQNKWYWAFKHILIGPFLHVYNRPEIEGVEHIPAEGAAMVASSHQSVMDSFFFPLMCPRQITFPAKKEYFTAPGVTGAVKKWFFGVLGQVPVDRGAKGAGDATLHAAKEVFARGEVFGIYPEGTRSPDGRVYKGRTGMARIALATGEKIIPVAMIGSRNANPIGTVIPRPAKVRMKVGEPIDGRAYVTSLGIDPDSREAARPLTDHVMHVLADLAGQPYIDVYASEVKESLAAGNGYPPGAGPRA</sequence>
<gene>
    <name evidence="4" type="ORF">A605_09580</name>
</gene>
<organism evidence="4 5">
    <name type="scientific">Corynebacterium halotolerans YIM 70093 = DSM 44683</name>
    <dbReference type="NCBI Taxonomy" id="1121362"/>
    <lineage>
        <taxon>Bacteria</taxon>
        <taxon>Bacillati</taxon>
        <taxon>Actinomycetota</taxon>
        <taxon>Actinomycetes</taxon>
        <taxon>Mycobacteriales</taxon>
        <taxon>Corynebacteriaceae</taxon>
        <taxon>Corynebacterium</taxon>
    </lineage>
</organism>
<keyword evidence="2 4" id="KW-0012">Acyltransferase</keyword>
<dbReference type="STRING" id="1121362.A605_09580"/>
<proteinExistence type="predicted"/>
<dbReference type="PATRIC" id="fig|1121362.3.peg.1936"/>
<dbReference type="GO" id="GO:0003841">
    <property type="term" value="F:1-acylglycerol-3-phosphate O-acyltransferase activity"/>
    <property type="evidence" value="ECO:0007669"/>
    <property type="project" value="TreeGrafter"/>
</dbReference>
<dbReference type="GO" id="GO:0005886">
    <property type="term" value="C:plasma membrane"/>
    <property type="evidence" value="ECO:0007669"/>
    <property type="project" value="TreeGrafter"/>
</dbReference>
<evidence type="ECO:0000256" key="2">
    <source>
        <dbReference type="ARBA" id="ARBA00023315"/>
    </source>
</evidence>
<dbReference type="KEGG" id="chn:A605_09580"/>
<accession>M1NNJ0</accession>
<evidence type="ECO:0000256" key="1">
    <source>
        <dbReference type="ARBA" id="ARBA00022679"/>
    </source>
</evidence>
<evidence type="ECO:0000259" key="3">
    <source>
        <dbReference type="SMART" id="SM00563"/>
    </source>
</evidence>
<dbReference type="SMART" id="SM00563">
    <property type="entry name" value="PlsC"/>
    <property type="match status" value="1"/>
</dbReference>
<feature type="domain" description="Phospholipid/glycerol acyltransferase" evidence="3">
    <location>
        <begin position="38"/>
        <end position="157"/>
    </location>
</feature>
<dbReference type="Pfam" id="PF01553">
    <property type="entry name" value="Acyltransferase"/>
    <property type="match status" value="1"/>
</dbReference>
<dbReference type="PANTHER" id="PTHR10434:SF11">
    <property type="entry name" value="1-ACYL-SN-GLYCEROL-3-PHOSPHATE ACYLTRANSFERASE"/>
    <property type="match status" value="1"/>
</dbReference>
<reference evidence="4 5" key="1">
    <citation type="journal article" date="2012" name="Stand. Genomic Sci.">
        <title>Genome sequence of the halotolerant bacterium Corynebacterium halotolerans type strain YIM 70093(T) (= DSM 44683(T)).</title>
        <authorList>
            <person name="Ruckert C."/>
            <person name="Albersmeier A."/>
            <person name="Al-Dilaimi A."/>
            <person name="Niehaus K."/>
            <person name="Szczepanowski R."/>
            <person name="Kalinowski J."/>
        </authorList>
    </citation>
    <scope>NUCLEOTIDE SEQUENCE [LARGE SCALE GENOMIC DNA]</scope>
    <source>
        <strain evidence="4">YIM 70093</strain>
    </source>
</reference>
<evidence type="ECO:0000313" key="4">
    <source>
        <dbReference type="EMBL" id="AGF72918.1"/>
    </source>
</evidence>
<name>M1NNJ0_9CORY</name>
<dbReference type="RefSeq" id="WP_015401337.1">
    <property type="nucleotide sequence ID" value="NC_020302.1"/>
</dbReference>
<keyword evidence="5" id="KW-1185">Reference proteome</keyword>
<dbReference type="SUPFAM" id="SSF69593">
    <property type="entry name" value="Glycerol-3-phosphate (1)-acyltransferase"/>
    <property type="match status" value="1"/>
</dbReference>
<dbReference type="GO" id="GO:0006654">
    <property type="term" value="P:phosphatidic acid biosynthetic process"/>
    <property type="evidence" value="ECO:0007669"/>
    <property type="project" value="TreeGrafter"/>
</dbReference>
<dbReference type="InterPro" id="IPR002123">
    <property type="entry name" value="Plipid/glycerol_acylTrfase"/>
</dbReference>
<dbReference type="CDD" id="cd07989">
    <property type="entry name" value="LPLAT_AGPAT-like"/>
    <property type="match status" value="1"/>
</dbReference>
<dbReference type="PANTHER" id="PTHR10434">
    <property type="entry name" value="1-ACYL-SN-GLYCEROL-3-PHOSPHATE ACYLTRANSFERASE"/>
    <property type="match status" value="1"/>
</dbReference>
<protein>
    <submittedName>
        <fullName evidence="4">Acyltransferase</fullName>
    </submittedName>
</protein>
<dbReference type="AlphaFoldDB" id="M1NNJ0"/>
<keyword evidence="1 4" id="KW-0808">Transferase</keyword>
<dbReference type="EMBL" id="CP003697">
    <property type="protein sequence ID" value="AGF72918.1"/>
    <property type="molecule type" value="Genomic_DNA"/>
</dbReference>
<evidence type="ECO:0000313" key="5">
    <source>
        <dbReference type="Proteomes" id="UP000011723"/>
    </source>
</evidence>
<dbReference type="eggNOG" id="COG0204">
    <property type="taxonomic scope" value="Bacteria"/>
</dbReference>
<dbReference type="Proteomes" id="UP000011723">
    <property type="component" value="Chromosome"/>
</dbReference>